<dbReference type="AlphaFoldDB" id="A0A3S9HB70"/>
<protein>
    <recommendedName>
        <fullName evidence="2 3">Single-stranded DNA-binding protein</fullName>
        <shortName evidence="2">SSB</shortName>
    </recommendedName>
</protein>
<organism evidence="4 5">
    <name type="scientific">Jeotgalibaca ciconiae</name>
    <dbReference type="NCBI Taxonomy" id="2496265"/>
    <lineage>
        <taxon>Bacteria</taxon>
        <taxon>Bacillati</taxon>
        <taxon>Bacillota</taxon>
        <taxon>Bacilli</taxon>
        <taxon>Lactobacillales</taxon>
        <taxon>Carnobacteriaceae</taxon>
        <taxon>Jeotgalibaca</taxon>
    </lineage>
</organism>
<dbReference type="GO" id="GO:0009295">
    <property type="term" value="C:nucleoid"/>
    <property type="evidence" value="ECO:0007669"/>
    <property type="project" value="TreeGrafter"/>
</dbReference>
<dbReference type="NCBIfam" id="TIGR00621">
    <property type="entry name" value="ssb"/>
    <property type="match status" value="1"/>
</dbReference>
<accession>A0A3S9HB70</accession>
<dbReference type="Gene3D" id="2.40.50.140">
    <property type="entry name" value="Nucleic acid-binding proteins"/>
    <property type="match status" value="1"/>
</dbReference>
<proteinExistence type="inferred from homology"/>
<dbReference type="Proteomes" id="UP000273326">
    <property type="component" value="Chromosome"/>
</dbReference>
<dbReference type="SUPFAM" id="SSF50249">
    <property type="entry name" value="Nucleic acid-binding proteins"/>
    <property type="match status" value="1"/>
</dbReference>
<dbReference type="PANTHER" id="PTHR10302">
    <property type="entry name" value="SINGLE-STRANDED DNA-BINDING PROTEIN"/>
    <property type="match status" value="1"/>
</dbReference>
<dbReference type="KEGG" id="jeh:EJN90_08235"/>
<evidence type="ECO:0000313" key="5">
    <source>
        <dbReference type="Proteomes" id="UP000273326"/>
    </source>
</evidence>
<dbReference type="GO" id="GO:0003697">
    <property type="term" value="F:single-stranded DNA binding"/>
    <property type="evidence" value="ECO:0007669"/>
    <property type="project" value="UniProtKB-UniRule"/>
</dbReference>
<gene>
    <name evidence="4" type="ORF">EJN90_08235</name>
</gene>
<dbReference type="InterPro" id="IPR011344">
    <property type="entry name" value="ssDNA-bd"/>
</dbReference>
<evidence type="ECO:0000313" key="4">
    <source>
        <dbReference type="EMBL" id="AZP04622.1"/>
    </source>
</evidence>
<dbReference type="InterPro" id="IPR012340">
    <property type="entry name" value="NA-bd_OB-fold"/>
</dbReference>
<dbReference type="PIRSF" id="PIRSF002070">
    <property type="entry name" value="SSB"/>
    <property type="match status" value="1"/>
</dbReference>
<evidence type="ECO:0000256" key="1">
    <source>
        <dbReference type="ARBA" id="ARBA00023125"/>
    </source>
</evidence>
<dbReference type="InterPro" id="IPR000424">
    <property type="entry name" value="Primosome_PriB/ssb"/>
</dbReference>
<name>A0A3S9HB70_9LACT</name>
<dbReference type="OrthoDB" id="9809878at2"/>
<dbReference type="PANTHER" id="PTHR10302:SF27">
    <property type="entry name" value="SINGLE-STRANDED DNA-BINDING PROTEIN"/>
    <property type="match status" value="1"/>
</dbReference>
<dbReference type="EMBL" id="CP034465">
    <property type="protein sequence ID" value="AZP04622.1"/>
    <property type="molecule type" value="Genomic_DNA"/>
</dbReference>
<reference evidence="5" key="1">
    <citation type="submission" date="2018-12" db="EMBL/GenBank/DDBJ databases">
        <title>Complete genome sequencing of Jeotgalibaca sp. H21T32.</title>
        <authorList>
            <person name="Bae J.-W."/>
            <person name="Lee S.-Y."/>
        </authorList>
    </citation>
    <scope>NUCLEOTIDE SEQUENCE [LARGE SCALE GENOMIC DNA]</scope>
    <source>
        <strain evidence="5">H21T32</strain>
    </source>
</reference>
<dbReference type="RefSeq" id="WP_126110211.1">
    <property type="nucleotide sequence ID" value="NZ_CP034465.1"/>
</dbReference>
<dbReference type="HAMAP" id="MF_00984">
    <property type="entry name" value="SSB"/>
    <property type="match status" value="1"/>
</dbReference>
<sequence>MNHVSIIGRLVRPIELQEVGTGRFVCNNTLAVQRIRKKDDGQQQADFIPIVVWDKTAHLLKQYCSKGTLLGVNGRMVSRSYVNKQNQQVYVVEMIVEEIHFIESKKKVEEAVEIPF</sequence>
<evidence type="ECO:0000256" key="3">
    <source>
        <dbReference type="PIRNR" id="PIRNR002070"/>
    </source>
</evidence>
<dbReference type="Pfam" id="PF00436">
    <property type="entry name" value="SSB"/>
    <property type="match status" value="1"/>
</dbReference>
<dbReference type="GO" id="GO:0006260">
    <property type="term" value="P:DNA replication"/>
    <property type="evidence" value="ECO:0007669"/>
    <property type="project" value="InterPro"/>
</dbReference>
<dbReference type="CDD" id="cd04496">
    <property type="entry name" value="SSB_OBF"/>
    <property type="match status" value="1"/>
</dbReference>
<dbReference type="PROSITE" id="PS50935">
    <property type="entry name" value="SSB"/>
    <property type="match status" value="1"/>
</dbReference>
<evidence type="ECO:0000256" key="2">
    <source>
        <dbReference type="HAMAP-Rule" id="MF_00984"/>
    </source>
</evidence>
<keyword evidence="5" id="KW-1185">Reference proteome</keyword>
<keyword evidence="1 2" id="KW-0238">DNA-binding</keyword>
<comment type="caution">
    <text evidence="2">Lacks conserved residue(s) required for the propagation of feature annotation.</text>
</comment>
<comment type="subunit">
    <text evidence="2">Homotetramer.</text>
</comment>